<protein>
    <recommendedName>
        <fullName evidence="6">Globin domain-containing protein</fullName>
    </recommendedName>
</protein>
<dbReference type="CDD" id="cd14766">
    <property type="entry name" value="CeGLB25-like"/>
    <property type="match status" value="1"/>
</dbReference>
<dbReference type="GO" id="GO:0020037">
    <property type="term" value="F:heme binding"/>
    <property type="evidence" value="ECO:0007669"/>
    <property type="project" value="InterPro"/>
</dbReference>
<dbReference type="Gene3D" id="1.10.490.10">
    <property type="entry name" value="Globins"/>
    <property type="match status" value="1"/>
</dbReference>
<evidence type="ECO:0000313" key="9">
    <source>
        <dbReference type="Proteomes" id="UP000014760"/>
    </source>
</evidence>
<dbReference type="PANTHER" id="PTHR46458">
    <property type="entry name" value="BLR2807 PROTEIN"/>
    <property type="match status" value="1"/>
</dbReference>
<dbReference type="PROSITE" id="PS01033">
    <property type="entry name" value="GLOBIN"/>
    <property type="match status" value="1"/>
</dbReference>
<dbReference type="EMBL" id="KB309537">
    <property type="protein sequence ID" value="ELT94139.1"/>
    <property type="molecule type" value="Genomic_DNA"/>
</dbReference>
<reference evidence="9" key="1">
    <citation type="submission" date="2012-12" db="EMBL/GenBank/DDBJ databases">
        <authorList>
            <person name="Hellsten U."/>
            <person name="Grimwood J."/>
            <person name="Chapman J.A."/>
            <person name="Shapiro H."/>
            <person name="Aerts A."/>
            <person name="Otillar R.P."/>
            <person name="Terry A.Y."/>
            <person name="Boore J.L."/>
            <person name="Simakov O."/>
            <person name="Marletaz F."/>
            <person name="Cho S.-J."/>
            <person name="Edsinger-Gonzales E."/>
            <person name="Havlak P."/>
            <person name="Kuo D.-H."/>
            <person name="Larsson T."/>
            <person name="Lv J."/>
            <person name="Arendt D."/>
            <person name="Savage R."/>
            <person name="Osoegawa K."/>
            <person name="de Jong P."/>
            <person name="Lindberg D.R."/>
            <person name="Seaver E.C."/>
            <person name="Weisblat D.A."/>
            <person name="Putnam N.H."/>
            <person name="Grigoriev I.V."/>
            <person name="Rokhsar D.S."/>
        </authorList>
    </citation>
    <scope>NUCLEOTIDE SEQUENCE</scope>
    <source>
        <strain evidence="9">I ESC-2004</strain>
    </source>
</reference>
<dbReference type="InterPro" id="IPR012292">
    <property type="entry name" value="Globin/Proto"/>
</dbReference>
<accession>R7TKA2</accession>
<evidence type="ECO:0000256" key="1">
    <source>
        <dbReference type="ARBA" id="ARBA00022617"/>
    </source>
</evidence>
<keyword evidence="4" id="KW-0561">Oxygen transport</keyword>
<dbReference type="GO" id="GO:0019825">
    <property type="term" value="F:oxygen binding"/>
    <property type="evidence" value="ECO:0007669"/>
    <property type="project" value="InterPro"/>
</dbReference>
<evidence type="ECO:0000256" key="2">
    <source>
        <dbReference type="ARBA" id="ARBA00022723"/>
    </source>
</evidence>
<keyword evidence="1 4" id="KW-0349">Heme</keyword>
<feature type="region of interest" description="Disordered" evidence="5">
    <location>
        <begin position="183"/>
        <end position="210"/>
    </location>
</feature>
<dbReference type="SUPFAM" id="SSF46458">
    <property type="entry name" value="Globin-like"/>
    <property type="match status" value="1"/>
</dbReference>
<dbReference type="OrthoDB" id="6344802at2759"/>
<reference evidence="7 9" key="2">
    <citation type="journal article" date="2013" name="Nature">
        <title>Insights into bilaterian evolution from three spiralian genomes.</title>
        <authorList>
            <person name="Simakov O."/>
            <person name="Marletaz F."/>
            <person name="Cho S.J."/>
            <person name="Edsinger-Gonzales E."/>
            <person name="Havlak P."/>
            <person name="Hellsten U."/>
            <person name="Kuo D.H."/>
            <person name="Larsson T."/>
            <person name="Lv J."/>
            <person name="Arendt D."/>
            <person name="Savage R."/>
            <person name="Osoegawa K."/>
            <person name="de Jong P."/>
            <person name="Grimwood J."/>
            <person name="Chapman J.A."/>
            <person name="Shapiro H."/>
            <person name="Aerts A."/>
            <person name="Otillar R.P."/>
            <person name="Terry A.Y."/>
            <person name="Boore J.L."/>
            <person name="Grigoriev I.V."/>
            <person name="Lindberg D.R."/>
            <person name="Seaver E.C."/>
            <person name="Weisblat D.A."/>
            <person name="Putnam N.H."/>
            <person name="Rokhsar D.S."/>
        </authorList>
    </citation>
    <scope>NUCLEOTIDE SEQUENCE</scope>
    <source>
        <strain evidence="7 9">I ESC-2004</strain>
    </source>
</reference>
<evidence type="ECO:0000259" key="6">
    <source>
        <dbReference type="PROSITE" id="PS01033"/>
    </source>
</evidence>
<organism evidence="7">
    <name type="scientific">Capitella teleta</name>
    <name type="common">Polychaete worm</name>
    <dbReference type="NCBI Taxonomy" id="283909"/>
    <lineage>
        <taxon>Eukaryota</taxon>
        <taxon>Metazoa</taxon>
        <taxon>Spiralia</taxon>
        <taxon>Lophotrochozoa</taxon>
        <taxon>Annelida</taxon>
        <taxon>Polychaeta</taxon>
        <taxon>Sedentaria</taxon>
        <taxon>Scolecida</taxon>
        <taxon>Capitellidae</taxon>
        <taxon>Capitella</taxon>
    </lineage>
</organism>
<evidence type="ECO:0000313" key="7">
    <source>
        <dbReference type="EMBL" id="ELT94139.1"/>
    </source>
</evidence>
<dbReference type="Pfam" id="PF00042">
    <property type="entry name" value="Globin"/>
    <property type="match status" value="1"/>
</dbReference>
<dbReference type="InterPro" id="IPR050532">
    <property type="entry name" value="Globin-like_OT"/>
</dbReference>
<dbReference type="GO" id="GO:0005344">
    <property type="term" value="F:oxygen carrier activity"/>
    <property type="evidence" value="ECO:0007669"/>
    <property type="project" value="UniProtKB-KW"/>
</dbReference>
<evidence type="ECO:0000256" key="4">
    <source>
        <dbReference type="RuleBase" id="RU000356"/>
    </source>
</evidence>
<sequence length="210" mass="23972">MGCLQGKEKEAEEAVVTELPESKPKQVDPRLPFDTYRQLFNLRNSWKTVARNLTETSKDCLIRYLKKYPEHKAMYRGCANLEDEEAMRASTSFENAAVPVFNLFDDVMENSENVDIAIAQIGMGATPHKKIKGFRTDYLKAMEEPFIEAVSVTLGDRFTDPTEQNFRKLYQFVIQEMIKALGGETPPEEPQVEADKESLPTDQEDVQIKL</sequence>
<reference evidence="8" key="3">
    <citation type="submission" date="2015-06" db="UniProtKB">
        <authorList>
            <consortium name="EnsemblMetazoa"/>
        </authorList>
    </citation>
    <scope>IDENTIFICATION</scope>
</reference>
<dbReference type="OMA" id="MHRTKVN"/>
<dbReference type="Proteomes" id="UP000014760">
    <property type="component" value="Unassembled WGS sequence"/>
</dbReference>
<dbReference type="EnsemblMetazoa" id="CapteT214116">
    <property type="protein sequence ID" value="CapteP214116"/>
    <property type="gene ID" value="CapteG214116"/>
</dbReference>
<dbReference type="HOGENOM" id="CLU_1497664_0_0_1"/>
<feature type="domain" description="Globin" evidence="6">
    <location>
        <begin position="32"/>
        <end position="182"/>
    </location>
</feature>
<dbReference type="PANTHER" id="PTHR46458:SF5">
    <property type="entry name" value="GLOBIN FAMILY PROFILE DOMAIN-CONTAINING PROTEIN"/>
    <property type="match status" value="1"/>
</dbReference>
<evidence type="ECO:0000256" key="3">
    <source>
        <dbReference type="ARBA" id="ARBA00023004"/>
    </source>
</evidence>
<feature type="region of interest" description="Disordered" evidence="5">
    <location>
        <begin position="1"/>
        <end position="27"/>
    </location>
</feature>
<dbReference type="InterPro" id="IPR009050">
    <property type="entry name" value="Globin-like_sf"/>
</dbReference>
<gene>
    <name evidence="7" type="ORF">CAPTEDRAFT_214116</name>
</gene>
<proteinExistence type="inferred from homology"/>
<dbReference type="GO" id="GO:0046872">
    <property type="term" value="F:metal ion binding"/>
    <property type="evidence" value="ECO:0007669"/>
    <property type="project" value="UniProtKB-KW"/>
</dbReference>
<name>R7TKA2_CAPTE</name>
<evidence type="ECO:0000256" key="5">
    <source>
        <dbReference type="SAM" id="MobiDB-lite"/>
    </source>
</evidence>
<dbReference type="AlphaFoldDB" id="R7TKA2"/>
<dbReference type="InterPro" id="IPR000971">
    <property type="entry name" value="Globin"/>
</dbReference>
<comment type="similarity">
    <text evidence="4">Belongs to the globin family.</text>
</comment>
<keyword evidence="2" id="KW-0479">Metal-binding</keyword>
<evidence type="ECO:0000313" key="8">
    <source>
        <dbReference type="EnsemblMetazoa" id="CapteP214116"/>
    </source>
</evidence>
<keyword evidence="4" id="KW-0813">Transport</keyword>
<keyword evidence="3" id="KW-0408">Iron</keyword>
<feature type="compositionally biased region" description="Basic and acidic residues" evidence="5">
    <location>
        <begin position="1"/>
        <end position="12"/>
    </location>
</feature>
<dbReference type="EMBL" id="AMQN01000320">
    <property type="status" value="NOT_ANNOTATED_CDS"/>
    <property type="molecule type" value="Genomic_DNA"/>
</dbReference>
<keyword evidence="9" id="KW-1185">Reference proteome</keyword>